<dbReference type="EMBL" id="JADGMQ010000008">
    <property type="protein sequence ID" value="MBI1621541.1"/>
    <property type="molecule type" value="Genomic_DNA"/>
</dbReference>
<evidence type="ECO:0000259" key="6">
    <source>
        <dbReference type="Pfam" id="PF00892"/>
    </source>
</evidence>
<reference evidence="7 8" key="1">
    <citation type="submission" date="2020-10" db="EMBL/GenBank/DDBJ databases">
        <title>Aquamicrobium zhengzhouensis sp. nov., a exopolysaccharide producing bacterium isolated from farmland soil.</title>
        <authorList>
            <person name="Wang X."/>
        </authorList>
    </citation>
    <scope>NUCLEOTIDE SEQUENCE [LARGE SCALE GENOMIC DNA]</scope>
    <source>
        <strain evidence="8">cd-1</strain>
    </source>
</reference>
<dbReference type="InterPro" id="IPR050638">
    <property type="entry name" value="AA-Vitamin_Transporters"/>
</dbReference>
<dbReference type="PANTHER" id="PTHR32322:SF9">
    <property type="entry name" value="AMINO-ACID METABOLITE EFFLUX PUMP-RELATED"/>
    <property type="match status" value="1"/>
</dbReference>
<evidence type="ECO:0000256" key="1">
    <source>
        <dbReference type="ARBA" id="ARBA00004141"/>
    </source>
</evidence>
<dbReference type="InterPro" id="IPR000620">
    <property type="entry name" value="EamA_dom"/>
</dbReference>
<protein>
    <submittedName>
        <fullName evidence="7">DMT family transporter</fullName>
    </submittedName>
</protein>
<dbReference type="Pfam" id="PF00892">
    <property type="entry name" value="EamA"/>
    <property type="match status" value="1"/>
</dbReference>
<keyword evidence="4 5" id="KW-0472">Membrane</keyword>
<dbReference type="RefSeq" id="WP_198476939.1">
    <property type="nucleotide sequence ID" value="NZ_JADGMQ010000008.1"/>
</dbReference>
<accession>A0ABS0SE69</accession>
<evidence type="ECO:0000256" key="5">
    <source>
        <dbReference type="SAM" id="Phobius"/>
    </source>
</evidence>
<evidence type="ECO:0000313" key="7">
    <source>
        <dbReference type="EMBL" id="MBI1621541.1"/>
    </source>
</evidence>
<dbReference type="PANTHER" id="PTHR32322">
    <property type="entry name" value="INNER MEMBRANE TRANSPORTER"/>
    <property type="match status" value="1"/>
</dbReference>
<comment type="caution">
    <text evidence="7">The sequence shown here is derived from an EMBL/GenBank/DDBJ whole genome shotgun (WGS) entry which is preliminary data.</text>
</comment>
<proteinExistence type="predicted"/>
<feature type="transmembrane region" description="Helical" evidence="5">
    <location>
        <begin position="245"/>
        <end position="266"/>
    </location>
</feature>
<evidence type="ECO:0000256" key="2">
    <source>
        <dbReference type="ARBA" id="ARBA00022692"/>
    </source>
</evidence>
<keyword evidence="2 5" id="KW-0812">Transmembrane</keyword>
<feature type="transmembrane region" description="Helical" evidence="5">
    <location>
        <begin position="96"/>
        <end position="117"/>
    </location>
</feature>
<gene>
    <name evidence="7" type="ORF">IOD40_12810</name>
</gene>
<feature type="transmembrane region" description="Helical" evidence="5">
    <location>
        <begin position="69"/>
        <end position="90"/>
    </location>
</feature>
<feature type="transmembrane region" description="Helical" evidence="5">
    <location>
        <begin position="153"/>
        <end position="172"/>
    </location>
</feature>
<name>A0ABS0SE69_9HYPH</name>
<organism evidence="7 8">
    <name type="scientific">Aquamicrobium zhengzhouense</name>
    <dbReference type="NCBI Taxonomy" id="2781738"/>
    <lineage>
        <taxon>Bacteria</taxon>
        <taxon>Pseudomonadati</taxon>
        <taxon>Pseudomonadota</taxon>
        <taxon>Alphaproteobacteria</taxon>
        <taxon>Hyphomicrobiales</taxon>
        <taxon>Phyllobacteriaceae</taxon>
        <taxon>Aquamicrobium</taxon>
    </lineage>
</organism>
<keyword evidence="8" id="KW-1185">Reference proteome</keyword>
<evidence type="ECO:0000313" key="8">
    <source>
        <dbReference type="Proteomes" id="UP000601789"/>
    </source>
</evidence>
<dbReference type="SUPFAM" id="SSF103481">
    <property type="entry name" value="Multidrug resistance efflux transporter EmrE"/>
    <property type="match status" value="2"/>
</dbReference>
<evidence type="ECO:0000256" key="3">
    <source>
        <dbReference type="ARBA" id="ARBA00022989"/>
    </source>
</evidence>
<feature type="transmembrane region" description="Helical" evidence="5">
    <location>
        <begin position="217"/>
        <end position="238"/>
    </location>
</feature>
<evidence type="ECO:0000256" key="4">
    <source>
        <dbReference type="ARBA" id="ARBA00023136"/>
    </source>
</evidence>
<dbReference type="InterPro" id="IPR037185">
    <property type="entry name" value="EmrE-like"/>
</dbReference>
<feature type="transmembrane region" description="Helical" evidence="5">
    <location>
        <begin position="124"/>
        <end position="141"/>
    </location>
</feature>
<feature type="transmembrane region" description="Helical" evidence="5">
    <location>
        <begin position="36"/>
        <end position="57"/>
    </location>
</feature>
<sequence length="294" mass="30592">MMKIWNSAVGLLIVTGTLLGLTLPFGKVAGEAGVPPVIWAMLISVGAGTVLYLAMLARKERLGLNAGHLRYYAISAAISYAIPNMITLSAMPHLGAGYMGIMYTLSPMFTLILSVIFGVRKPNALGMAGIVVGFLGALLVATTRGEAGFPASLTWVGIGILLPIFLAAGNIYRSWDWPKGAGTTELAVGSHLAAGIMLLVVAVMTGNLPALAMLAEVPALSIAQILSSAGMFVFFFRLQVVGGPVYLSQISYVAAAIAIISGTLLLGESYVFLTWFGAVIILAGVVLTTKAQTS</sequence>
<feature type="domain" description="EamA" evidence="6">
    <location>
        <begin position="8"/>
        <end position="141"/>
    </location>
</feature>
<feature type="transmembrane region" description="Helical" evidence="5">
    <location>
        <begin position="184"/>
        <end position="205"/>
    </location>
</feature>
<feature type="transmembrane region" description="Helical" evidence="5">
    <location>
        <begin position="272"/>
        <end position="289"/>
    </location>
</feature>
<dbReference type="Proteomes" id="UP000601789">
    <property type="component" value="Unassembled WGS sequence"/>
</dbReference>
<keyword evidence="3 5" id="KW-1133">Transmembrane helix</keyword>
<comment type="subcellular location">
    <subcellularLocation>
        <location evidence="1">Membrane</location>
        <topology evidence="1">Multi-pass membrane protein</topology>
    </subcellularLocation>
</comment>